<evidence type="ECO:0000259" key="1">
    <source>
        <dbReference type="PROSITE" id="PS51480"/>
    </source>
</evidence>
<keyword evidence="2" id="KW-0808">Transferase</keyword>
<organism evidence="2 3">
    <name type="scientific">Urinicoccus massiliensis</name>
    <dbReference type="NCBI Taxonomy" id="1723382"/>
    <lineage>
        <taxon>Bacteria</taxon>
        <taxon>Bacillati</taxon>
        <taxon>Bacillota</taxon>
        <taxon>Tissierellia</taxon>
        <taxon>Tissierellales</taxon>
        <taxon>Peptoniphilaceae</taxon>
        <taxon>Urinicoccus</taxon>
    </lineage>
</organism>
<feature type="domain" description="DhaL" evidence="1">
    <location>
        <begin position="6"/>
        <end position="199"/>
    </location>
</feature>
<dbReference type="SUPFAM" id="SSF101473">
    <property type="entry name" value="DhaL-like"/>
    <property type="match status" value="1"/>
</dbReference>
<dbReference type="RefSeq" id="WP_131749049.1">
    <property type="nucleotide sequence ID" value="NZ_CAACYI010000001.1"/>
</dbReference>
<dbReference type="Pfam" id="PF21645">
    <property type="entry name" value="FakA-like_M"/>
    <property type="match status" value="1"/>
</dbReference>
<dbReference type="InterPro" id="IPR050270">
    <property type="entry name" value="DegV_domain_contain"/>
</dbReference>
<comment type="caution">
    <text evidence="2">The sequence shown here is derived from an EMBL/GenBank/DDBJ whole genome shotgun (WGS) entry which is preliminary data.</text>
</comment>
<sequence>MRIEKNKFIEVLQSSVNNLLNHKEEVNALNVFPVPDGDTGTNMSLTIKSALEEVKRSVENDLGKLAKDTARGSLMGARGNSGVILSQYFRGLAEGSADLKNFTPAEVAHVLTQASKTTYNAVMKPTEGTILTVGRETAEFANRFSKKESTDILLFLGEVLEAGKKSLANTPNLLPVLKEAKVVDAGGQGLIYILEGAYLALKGQGVQSLTGEEAKDLPSQKVSSREKISTDDIQFGYCTEFMIQTESNDVDGFRNKLKPLGDCLLVVGGEGIIKTHIHTNHPGKALEYAVELGQLKDIKIDNMRFQHEEVLLKDELEEMRSQQVESPQEDKDYGFVAVSMGEGLSEIFKEIQVDQVIFGGQTMNPSTQDFVKSIQAIPAKTIYLLPNNSNIIMAAEQAAEISEKDVHVIPSKTVPQGIAAMLAFNEESDPHEVEEAMTQAIQEIRSGSVTYAVRDTTIKNQEIKKGNFIGLYEKEITSFGDDLEETTIQLIRDMAFDDAYMVTIYYGEDVDIQDAEDLKAKLEEEFEDLDVDIIPGGQPLYYYLVSIE</sequence>
<reference evidence="2 3" key="1">
    <citation type="submission" date="2019-02" db="EMBL/GenBank/DDBJ databases">
        <authorList>
            <consortium name="Pathogen Informatics"/>
        </authorList>
    </citation>
    <scope>NUCLEOTIDE SEQUENCE [LARGE SCALE GENOMIC DNA]</scope>
    <source>
        <strain evidence="2 3">3012STDY7089603</strain>
    </source>
</reference>
<gene>
    <name evidence="2" type="ORF">NCTC13150_00969</name>
</gene>
<dbReference type="InterPro" id="IPR033470">
    <property type="entry name" value="FakA-like_C"/>
</dbReference>
<dbReference type="PANTHER" id="PTHR33434:SF4">
    <property type="entry name" value="PHOSPHATASE PROTEIN"/>
    <property type="match status" value="1"/>
</dbReference>
<dbReference type="InterPro" id="IPR019986">
    <property type="entry name" value="YloV-like"/>
</dbReference>
<dbReference type="Proteomes" id="UP000377798">
    <property type="component" value="Unassembled WGS sequence"/>
</dbReference>
<dbReference type="GO" id="GO:0004371">
    <property type="term" value="F:glycerone kinase activity"/>
    <property type="evidence" value="ECO:0007669"/>
    <property type="project" value="InterPro"/>
</dbReference>
<evidence type="ECO:0000313" key="3">
    <source>
        <dbReference type="Proteomes" id="UP000377798"/>
    </source>
</evidence>
<accession>A0A8H2M4K3</accession>
<dbReference type="GO" id="GO:0006071">
    <property type="term" value="P:glycerol metabolic process"/>
    <property type="evidence" value="ECO:0007669"/>
    <property type="project" value="InterPro"/>
</dbReference>
<dbReference type="Pfam" id="PF13684">
    <property type="entry name" value="FakA-like_C"/>
    <property type="match status" value="1"/>
</dbReference>
<dbReference type="SMART" id="SM01121">
    <property type="entry name" value="Dak1_2"/>
    <property type="match status" value="1"/>
</dbReference>
<dbReference type="Gene3D" id="1.25.40.340">
    <property type="match status" value="1"/>
</dbReference>
<dbReference type="SMART" id="SM01120">
    <property type="entry name" value="Dak2"/>
    <property type="match status" value="1"/>
</dbReference>
<keyword evidence="3" id="KW-1185">Reference proteome</keyword>
<dbReference type="NCBIfam" id="TIGR03599">
    <property type="entry name" value="YloV"/>
    <property type="match status" value="1"/>
</dbReference>
<protein>
    <submittedName>
        <fullName evidence="2">Dihydroxyacetone kinase</fullName>
    </submittedName>
</protein>
<name>A0A8H2M4K3_9FIRM</name>
<dbReference type="EMBL" id="CAACYI010000001">
    <property type="protein sequence ID" value="VFB16442.1"/>
    <property type="molecule type" value="Genomic_DNA"/>
</dbReference>
<dbReference type="AlphaFoldDB" id="A0A8H2M4K3"/>
<dbReference type="Pfam" id="PF02734">
    <property type="entry name" value="Dak2"/>
    <property type="match status" value="1"/>
</dbReference>
<dbReference type="InterPro" id="IPR004007">
    <property type="entry name" value="DhaL_dom"/>
</dbReference>
<dbReference type="PANTHER" id="PTHR33434">
    <property type="entry name" value="DEGV DOMAIN-CONTAINING PROTEIN DR_1986-RELATED"/>
    <property type="match status" value="1"/>
</dbReference>
<keyword evidence="2" id="KW-0418">Kinase</keyword>
<proteinExistence type="predicted"/>
<dbReference type="PROSITE" id="PS51480">
    <property type="entry name" value="DHAL"/>
    <property type="match status" value="1"/>
</dbReference>
<evidence type="ECO:0000313" key="2">
    <source>
        <dbReference type="EMBL" id="VFB16442.1"/>
    </source>
</evidence>
<dbReference type="InterPro" id="IPR048394">
    <property type="entry name" value="FakA-like_M"/>
</dbReference>
<dbReference type="InterPro" id="IPR036117">
    <property type="entry name" value="DhaL_dom_sf"/>
</dbReference>